<evidence type="ECO:0000313" key="6">
    <source>
        <dbReference type="EMBL" id="TXL61624.1"/>
    </source>
</evidence>
<dbReference type="Proteomes" id="UP000321574">
    <property type="component" value="Unassembled WGS sequence"/>
</dbReference>
<dbReference type="PRINTS" id="PR00039">
    <property type="entry name" value="HTHLYSR"/>
</dbReference>
<name>A0A5C8NIA8_9BACI</name>
<evidence type="ECO:0000259" key="5">
    <source>
        <dbReference type="PROSITE" id="PS50931"/>
    </source>
</evidence>
<dbReference type="InterPro" id="IPR005119">
    <property type="entry name" value="LysR_subst-bd"/>
</dbReference>
<dbReference type="Gene3D" id="3.40.190.290">
    <property type="match status" value="1"/>
</dbReference>
<evidence type="ECO:0000313" key="7">
    <source>
        <dbReference type="Proteomes" id="UP000321574"/>
    </source>
</evidence>
<dbReference type="InterPro" id="IPR050950">
    <property type="entry name" value="HTH-type_LysR_regulators"/>
</dbReference>
<dbReference type="GO" id="GO:0005829">
    <property type="term" value="C:cytosol"/>
    <property type="evidence" value="ECO:0007669"/>
    <property type="project" value="TreeGrafter"/>
</dbReference>
<dbReference type="GO" id="GO:0003700">
    <property type="term" value="F:DNA-binding transcription factor activity"/>
    <property type="evidence" value="ECO:0007669"/>
    <property type="project" value="InterPro"/>
</dbReference>
<evidence type="ECO:0000256" key="2">
    <source>
        <dbReference type="ARBA" id="ARBA00023015"/>
    </source>
</evidence>
<dbReference type="RefSeq" id="WP_147669027.1">
    <property type="nucleotide sequence ID" value="NZ_VDUW01000011.1"/>
</dbReference>
<keyword evidence="3" id="KW-0238">DNA-binding</keyword>
<protein>
    <submittedName>
        <fullName evidence="6">LysR family transcriptional regulator</fullName>
    </submittedName>
</protein>
<dbReference type="Pfam" id="PF00126">
    <property type="entry name" value="HTH_1"/>
    <property type="match status" value="1"/>
</dbReference>
<gene>
    <name evidence="6" type="ORF">FHP05_13100</name>
</gene>
<dbReference type="SUPFAM" id="SSF53850">
    <property type="entry name" value="Periplasmic binding protein-like II"/>
    <property type="match status" value="1"/>
</dbReference>
<dbReference type="Pfam" id="PF03466">
    <property type="entry name" value="LysR_substrate"/>
    <property type="match status" value="1"/>
</dbReference>
<dbReference type="PANTHER" id="PTHR30419">
    <property type="entry name" value="HTH-TYPE TRANSCRIPTIONAL REGULATOR YBHD"/>
    <property type="match status" value="1"/>
</dbReference>
<keyword evidence="2" id="KW-0805">Transcription regulation</keyword>
<dbReference type="InterPro" id="IPR000847">
    <property type="entry name" value="LysR_HTH_N"/>
</dbReference>
<organism evidence="6 7">
    <name type="scientific">Cerasibacillus terrae</name>
    <dbReference type="NCBI Taxonomy" id="2498845"/>
    <lineage>
        <taxon>Bacteria</taxon>
        <taxon>Bacillati</taxon>
        <taxon>Bacillota</taxon>
        <taxon>Bacilli</taxon>
        <taxon>Bacillales</taxon>
        <taxon>Bacillaceae</taxon>
        <taxon>Cerasibacillus</taxon>
    </lineage>
</organism>
<evidence type="ECO:0000256" key="4">
    <source>
        <dbReference type="ARBA" id="ARBA00023163"/>
    </source>
</evidence>
<comment type="similarity">
    <text evidence="1">Belongs to the LysR transcriptional regulatory family.</text>
</comment>
<evidence type="ECO:0000256" key="1">
    <source>
        <dbReference type="ARBA" id="ARBA00009437"/>
    </source>
</evidence>
<keyword evidence="7" id="KW-1185">Reference proteome</keyword>
<dbReference type="SUPFAM" id="SSF46785">
    <property type="entry name" value="Winged helix' DNA-binding domain"/>
    <property type="match status" value="1"/>
</dbReference>
<dbReference type="CDD" id="cd05466">
    <property type="entry name" value="PBP2_LTTR_substrate"/>
    <property type="match status" value="1"/>
</dbReference>
<dbReference type="InterPro" id="IPR036390">
    <property type="entry name" value="WH_DNA-bd_sf"/>
</dbReference>
<dbReference type="InterPro" id="IPR036388">
    <property type="entry name" value="WH-like_DNA-bd_sf"/>
</dbReference>
<accession>A0A5C8NIA8</accession>
<feature type="domain" description="HTH lysR-type" evidence="5">
    <location>
        <begin position="1"/>
        <end position="59"/>
    </location>
</feature>
<proteinExistence type="inferred from homology"/>
<dbReference type="PANTHER" id="PTHR30419:SF24">
    <property type="entry name" value="HTH-TYPE TRANSCRIPTIONAL REGULATOR CZCR"/>
    <property type="match status" value="1"/>
</dbReference>
<dbReference type="FunFam" id="1.10.10.10:FF:000001">
    <property type="entry name" value="LysR family transcriptional regulator"/>
    <property type="match status" value="1"/>
</dbReference>
<evidence type="ECO:0000256" key="3">
    <source>
        <dbReference type="ARBA" id="ARBA00023125"/>
    </source>
</evidence>
<dbReference type="Gene3D" id="1.10.10.10">
    <property type="entry name" value="Winged helix-like DNA-binding domain superfamily/Winged helix DNA-binding domain"/>
    <property type="match status" value="1"/>
</dbReference>
<dbReference type="GO" id="GO:0003677">
    <property type="term" value="F:DNA binding"/>
    <property type="evidence" value="ECO:0007669"/>
    <property type="project" value="UniProtKB-KW"/>
</dbReference>
<sequence>MTITQFEVFVKVVDTGSFTKAAEELNMTQSAVSHAIKGLEMELGVVLIIRDRRRGLQLSGVGKKILVHAREILNRIRHIKQEATTASGINIGSLRIGSFASASLHLLPKVISIFRSQYPNVDIRLFDGAYQEVEEWLLSYVVDIGFSSITHPDLEFIPLMKDKMVAVLPESHPLRERETLHLTNLENEPLIKTKAGSEEIVNAMFQKENLTQNNLFEVQDAGTIISMVKEGLGITIAPELALPPESTGVIYREIKPTVWREIGLSCPSVKEASPAVKAFIKIATELYRKDSQ</sequence>
<comment type="caution">
    <text evidence="6">The sequence shown here is derived from an EMBL/GenBank/DDBJ whole genome shotgun (WGS) entry which is preliminary data.</text>
</comment>
<dbReference type="EMBL" id="VDUW01000011">
    <property type="protein sequence ID" value="TXL61624.1"/>
    <property type="molecule type" value="Genomic_DNA"/>
</dbReference>
<keyword evidence="4" id="KW-0804">Transcription</keyword>
<dbReference type="PROSITE" id="PS50931">
    <property type="entry name" value="HTH_LYSR"/>
    <property type="match status" value="1"/>
</dbReference>
<dbReference type="AlphaFoldDB" id="A0A5C8NIA8"/>
<reference evidence="6 7" key="1">
    <citation type="submission" date="2019-06" db="EMBL/GenBank/DDBJ databases">
        <title>Cerasibacillus sp. nov., isolated from maize field.</title>
        <authorList>
            <person name="Lin S.-Y."/>
            <person name="Tsai C.-F."/>
            <person name="Young C.-C."/>
        </authorList>
    </citation>
    <scope>NUCLEOTIDE SEQUENCE [LARGE SCALE GENOMIC DNA]</scope>
    <source>
        <strain evidence="6 7">CC-CFT480</strain>
    </source>
</reference>
<dbReference type="OrthoDB" id="63123at2"/>